<evidence type="ECO:0000313" key="2">
    <source>
        <dbReference type="Proteomes" id="UP000242547"/>
    </source>
</evidence>
<name>A0A2T4KGV2_9STAP</name>
<comment type="caution">
    <text evidence="1">The sequence shown here is derived from an EMBL/GenBank/DDBJ whole genome shotgun (WGS) entry which is preliminary data.</text>
</comment>
<organism evidence="1 2">
    <name type="scientific">Staphylococcus devriesei</name>
    <dbReference type="NCBI Taxonomy" id="586733"/>
    <lineage>
        <taxon>Bacteria</taxon>
        <taxon>Bacillati</taxon>
        <taxon>Bacillota</taxon>
        <taxon>Bacilli</taxon>
        <taxon>Bacillales</taxon>
        <taxon>Staphylococcaceae</taxon>
        <taxon>Staphylococcus</taxon>
    </lineage>
</organism>
<evidence type="ECO:0008006" key="3">
    <source>
        <dbReference type="Google" id="ProtNLM"/>
    </source>
</evidence>
<dbReference type="RefSeq" id="WP_107506123.1">
    <property type="nucleotide sequence ID" value="NZ_CP130489.1"/>
</dbReference>
<protein>
    <recommendedName>
        <fullName evidence="3">Staphylococcal protein</fullName>
    </recommendedName>
</protein>
<accession>A0A2T4KGV2</accession>
<gene>
    <name evidence="1" type="ORF">BUY44_07410</name>
</gene>
<evidence type="ECO:0000313" key="1">
    <source>
        <dbReference type="EMBL" id="PTE73003.1"/>
    </source>
</evidence>
<dbReference type="Proteomes" id="UP000242547">
    <property type="component" value="Unassembled WGS sequence"/>
</dbReference>
<dbReference type="EMBL" id="PYZL01000045">
    <property type="protein sequence ID" value="PTE73003.1"/>
    <property type="molecule type" value="Genomic_DNA"/>
</dbReference>
<reference evidence="1 2" key="1">
    <citation type="journal article" date="2016" name="Front. Microbiol.">
        <title>Comprehensive Phylogenetic Analysis of Bovine Non-aureus Staphylococci Species Based on Whole-Genome Sequencing.</title>
        <authorList>
            <person name="Naushad S."/>
            <person name="Barkema H.W."/>
            <person name="Luby C."/>
            <person name="Condas L.A."/>
            <person name="Nobrega D.B."/>
            <person name="Carson D.A."/>
            <person name="De Buck J."/>
        </authorList>
    </citation>
    <scope>NUCLEOTIDE SEQUENCE [LARGE SCALE GENOMIC DNA]</scope>
    <source>
        <strain evidence="1 2">SNUC 761</strain>
    </source>
</reference>
<sequence length="131" mass="15659">MRCFYELYGCVQHFLKVVIKQNIDEYRMLLDNKLKSIETYIVYLNKKKLQMNKLIDSLSATLENKYIDIANTYNIKHAQEINNYEIEDLKNQLDMFEAYCARIEEDIHRCAKERITTLGQYDIIEQMSMVA</sequence>
<proteinExistence type="predicted"/>
<dbReference type="AlphaFoldDB" id="A0A2T4KGV2"/>